<dbReference type="EMBL" id="DWYA01000050">
    <property type="protein sequence ID" value="HJB39789.1"/>
    <property type="molecule type" value="Genomic_DNA"/>
</dbReference>
<dbReference type="Proteomes" id="UP000824209">
    <property type="component" value="Unassembled WGS sequence"/>
</dbReference>
<proteinExistence type="predicted"/>
<gene>
    <name evidence="1" type="ORF">H9943_05260</name>
</gene>
<comment type="caution">
    <text evidence="1">The sequence shown here is derived from an EMBL/GenBank/DDBJ whole genome shotgun (WGS) entry which is preliminary data.</text>
</comment>
<organism evidence="1 2">
    <name type="scientific">Candidatus Ruthenibacterium avium</name>
    <dbReference type="NCBI Taxonomy" id="2838751"/>
    <lineage>
        <taxon>Bacteria</taxon>
        <taxon>Bacillati</taxon>
        <taxon>Bacillota</taxon>
        <taxon>Clostridia</taxon>
        <taxon>Eubacteriales</taxon>
        <taxon>Oscillospiraceae</taxon>
        <taxon>Ruthenibacterium</taxon>
    </lineage>
</organism>
<sequence length="169" mass="19485">MSCPDITLLPALARLLGTDCNTLLCFQEELSDSQIAVLMNEMQACLHEKGLQEGYEWMMQKLREYPSCEALAYYAALLLEGALMYETDQKQDTAFYRKEIERLCEFAAKSKKPDIKDQALASLISKKIETHDWEQAERLLEQMTPPPKSFGTNQKQLQAKLYMEKQEYA</sequence>
<accession>A0A9D2M2T8</accession>
<name>A0A9D2M2T8_9FIRM</name>
<protein>
    <recommendedName>
        <fullName evidence="3">XRE family transcriptional regulator</fullName>
    </recommendedName>
</protein>
<evidence type="ECO:0000313" key="2">
    <source>
        <dbReference type="Proteomes" id="UP000824209"/>
    </source>
</evidence>
<evidence type="ECO:0000313" key="1">
    <source>
        <dbReference type="EMBL" id="HJB39789.1"/>
    </source>
</evidence>
<evidence type="ECO:0008006" key="3">
    <source>
        <dbReference type="Google" id="ProtNLM"/>
    </source>
</evidence>
<dbReference type="AlphaFoldDB" id="A0A9D2M2T8"/>
<reference evidence="1" key="1">
    <citation type="journal article" date="2021" name="PeerJ">
        <title>Extensive microbial diversity within the chicken gut microbiome revealed by metagenomics and culture.</title>
        <authorList>
            <person name="Gilroy R."/>
            <person name="Ravi A."/>
            <person name="Getino M."/>
            <person name="Pursley I."/>
            <person name="Horton D.L."/>
            <person name="Alikhan N.F."/>
            <person name="Baker D."/>
            <person name="Gharbi K."/>
            <person name="Hall N."/>
            <person name="Watson M."/>
            <person name="Adriaenssens E.M."/>
            <person name="Foster-Nyarko E."/>
            <person name="Jarju S."/>
            <person name="Secka A."/>
            <person name="Antonio M."/>
            <person name="Oren A."/>
            <person name="Chaudhuri R.R."/>
            <person name="La Ragione R."/>
            <person name="Hildebrand F."/>
            <person name="Pallen M.J."/>
        </authorList>
    </citation>
    <scope>NUCLEOTIDE SEQUENCE</scope>
    <source>
        <strain evidence="1">ChiBcec8-14828</strain>
    </source>
</reference>
<reference evidence="1" key="2">
    <citation type="submission" date="2021-04" db="EMBL/GenBank/DDBJ databases">
        <authorList>
            <person name="Gilroy R."/>
        </authorList>
    </citation>
    <scope>NUCLEOTIDE SEQUENCE</scope>
    <source>
        <strain evidence="1">ChiBcec8-14828</strain>
    </source>
</reference>